<name>A0A1I6TLR6_9SPHI</name>
<keyword evidence="3" id="KW-1185">Reference proteome</keyword>
<feature type="transmembrane region" description="Helical" evidence="1">
    <location>
        <begin position="183"/>
        <end position="200"/>
    </location>
</feature>
<organism evidence="2 3">
    <name type="scientific">Sphingobacterium wenxiniae</name>
    <dbReference type="NCBI Taxonomy" id="683125"/>
    <lineage>
        <taxon>Bacteria</taxon>
        <taxon>Pseudomonadati</taxon>
        <taxon>Bacteroidota</taxon>
        <taxon>Sphingobacteriia</taxon>
        <taxon>Sphingobacteriales</taxon>
        <taxon>Sphingobacteriaceae</taxon>
        <taxon>Sphingobacterium</taxon>
    </lineage>
</organism>
<dbReference type="OrthoDB" id="1120881at2"/>
<evidence type="ECO:0000313" key="3">
    <source>
        <dbReference type="Proteomes" id="UP000198785"/>
    </source>
</evidence>
<dbReference type="Proteomes" id="UP000198785">
    <property type="component" value="Unassembled WGS sequence"/>
</dbReference>
<sequence>MNQQDLIKEIGNIRSLMERSSKVLSISGLSGVLIGIYALVGAAAAYYMVYGFDSQFAYRDHYVTEPAIIRNLFWIALTVLLASLTTGLWMARRKANKAGQVVWNASSKAMLLAMAIPLITGGLLALIFLSKGLFGLIASTLLIFYGLALTSASVYTFKEVRWLGLLEIVLGLLALLLPGYGLWFWVLGFGVLHIIYGFIVHKKYE</sequence>
<feature type="transmembrane region" description="Helical" evidence="1">
    <location>
        <begin position="68"/>
        <end position="89"/>
    </location>
</feature>
<protein>
    <submittedName>
        <fullName evidence="2">Uncharacterized protein</fullName>
    </submittedName>
</protein>
<proteinExistence type="predicted"/>
<dbReference type="EMBL" id="FOZZ01000006">
    <property type="protein sequence ID" value="SFS90193.1"/>
    <property type="molecule type" value="Genomic_DNA"/>
</dbReference>
<keyword evidence="1" id="KW-1133">Transmembrane helix</keyword>
<dbReference type="STRING" id="683125.SAMN05660206_106228"/>
<feature type="transmembrane region" description="Helical" evidence="1">
    <location>
        <begin position="23"/>
        <end position="48"/>
    </location>
</feature>
<feature type="transmembrane region" description="Helical" evidence="1">
    <location>
        <begin position="134"/>
        <end position="155"/>
    </location>
</feature>
<keyword evidence="1" id="KW-0472">Membrane</keyword>
<evidence type="ECO:0000313" key="2">
    <source>
        <dbReference type="EMBL" id="SFS90193.1"/>
    </source>
</evidence>
<reference evidence="2 3" key="1">
    <citation type="submission" date="2016-10" db="EMBL/GenBank/DDBJ databases">
        <authorList>
            <person name="de Groot N.N."/>
        </authorList>
    </citation>
    <scope>NUCLEOTIDE SEQUENCE [LARGE SCALE GENOMIC DNA]</scope>
    <source>
        <strain evidence="2 3">DSM 22789</strain>
    </source>
</reference>
<dbReference type="RefSeq" id="WP_093365768.1">
    <property type="nucleotide sequence ID" value="NZ_FOZZ01000006.1"/>
</dbReference>
<feature type="transmembrane region" description="Helical" evidence="1">
    <location>
        <begin position="109"/>
        <end position="128"/>
    </location>
</feature>
<feature type="transmembrane region" description="Helical" evidence="1">
    <location>
        <begin position="160"/>
        <end position="177"/>
    </location>
</feature>
<gene>
    <name evidence="2" type="ORF">SAMN05660206_106228</name>
</gene>
<dbReference type="AlphaFoldDB" id="A0A1I6TLR6"/>
<accession>A0A1I6TLR6</accession>
<keyword evidence="1" id="KW-0812">Transmembrane</keyword>
<evidence type="ECO:0000256" key="1">
    <source>
        <dbReference type="SAM" id="Phobius"/>
    </source>
</evidence>